<protein>
    <recommendedName>
        <fullName evidence="5">DUF3558 domain-containing protein</fullName>
    </recommendedName>
</protein>
<organism evidence="3 4">
    <name type="scientific">Microbacterium mitrae</name>
    <dbReference type="NCBI Taxonomy" id="664640"/>
    <lineage>
        <taxon>Bacteria</taxon>
        <taxon>Bacillati</taxon>
        <taxon>Actinomycetota</taxon>
        <taxon>Actinomycetes</taxon>
        <taxon>Micrococcales</taxon>
        <taxon>Microbacteriaceae</taxon>
        <taxon>Microbacterium</taxon>
    </lineage>
</organism>
<name>A0A5C8HP16_9MICO</name>
<feature type="compositionally biased region" description="Low complexity" evidence="1">
    <location>
        <begin position="27"/>
        <end position="48"/>
    </location>
</feature>
<proteinExistence type="predicted"/>
<comment type="caution">
    <text evidence="3">The sequence shown here is derived from an EMBL/GenBank/DDBJ whole genome shotgun (WGS) entry which is preliminary data.</text>
</comment>
<feature type="chain" id="PRO_5039432662" description="DUF3558 domain-containing protein" evidence="2">
    <location>
        <begin position="26"/>
        <end position="205"/>
    </location>
</feature>
<dbReference type="OrthoDB" id="5067338at2"/>
<feature type="signal peptide" evidence="2">
    <location>
        <begin position="1"/>
        <end position="25"/>
    </location>
</feature>
<dbReference type="PROSITE" id="PS51257">
    <property type="entry name" value="PROKAR_LIPOPROTEIN"/>
    <property type="match status" value="1"/>
</dbReference>
<dbReference type="AlphaFoldDB" id="A0A5C8HP16"/>
<evidence type="ECO:0000313" key="4">
    <source>
        <dbReference type="Proteomes" id="UP000321196"/>
    </source>
</evidence>
<gene>
    <name evidence="3" type="ORF">FVP60_02235</name>
</gene>
<accession>A0A5C8HP16</accession>
<dbReference type="Proteomes" id="UP000321196">
    <property type="component" value="Unassembled WGS sequence"/>
</dbReference>
<sequence>MRKRIKALVAVAFAALMLSGCMPNAIPSSTPTPSSAAPTASETAAPTPVVTPKQTSQPVDPIETNLPTGLPQSCDELGTATTRAATVDTLEFFPDVPVPTIIQGADVQLSCYWFAGDISGTDLVIATVDEPDAVIVLEDAATAGFTCGGQNGYTMCRLDEPADYNGNPYTVTSFYLYGSGVWLESVASNIDTTTFIDEIAASIWQ</sequence>
<dbReference type="RefSeq" id="WP_147824636.1">
    <property type="nucleotide sequence ID" value="NZ_BAAARG010000001.1"/>
</dbReference>
<evidence type="ECO:0008006" key="5">
    <source>
        <dbReference type="Google" id="ProtNLM"/>
    </source>
</evidence>
<keyword evidence="2" id="KW-0732">Signal</keyword>
<evidence type="ECO:0000256" key="1">
    <source>
        <dbReference type="SAM" id="MobiDB-lite"/>
    </source>
</evidence>
<keyword evidence="4" id="KW-1185">Reference proteome</keyword>
<evidence type="ECO:0000256" key="2">
    <source>
        <dbReference type="SAM" id="SignalP"/>
    </source>
</evidence>
<feature type="region of interest" description="Disordered" evidence="1">
    <location>
        <begin position="27"/>
        <end position="73"/>
    </location>
</feature>
<dbReference type="EMBL" id="VRSW01000001">
    <property type="protein sequence ID" value="TXK05826.1"/>
    <property type="molecule type" value="Genomic_DNA"/>
</dbReference>
<evidence type="ECO:0000313" key="3">
    <source>
        <dbReference type="EMBL" id="TXK05826.1"/>
    </source>
</evidence>
<reference evidence="3 4" key="1">
    <citation type="submission" date="2019-08" db="EMBL/GenBank/DDBJ databases">
        <authorList>
            <person name="Dong K."/>
        </authorList>
    </citation>
    <scope>NUCLEOTIDE SEQUENCE [LARGE SCALE GENOMIC DNA]</scope>
    <source>
        <strain evidence="3 4">M4-8</strain>
    </source>
</reference>